<evidence type="ECO:0008006" key="4">
    <source>
        <dbReference type="Google" id="ProtNLM"/>
    </source>
</evidence>
<dbReference type="EMBL" id="LBYQ01000001">
    <property type="protein sequence ID" value="KKR55701.1"/>
    <property type="molecule type" value="Genomic_DNA"/>
</dbReference>
<protein>
    <recommendedName>
        <fullName evidence="4">Type 4 fimbrial biogenesis protein PilX N-terminal domain-containing protein</fullName>
    </recommendedName>
</protein>
<proteinExistence type="predicted"/>
<name>A0A0G0S0E4_9BACT</name>
<organism evidence="2 3">
    <name type="scientific">Candidatus Curtissbacteria bacterium GW2011_GWA1_40_24</name>
    <dbReference type="NCBI Taxonomy" id="1618406"/>
    <lineage>
        <taxon>Bacteria</taxon>
        <taxon>Candidatus Curtissiibacteriota</taxon>
    </lineage>
</organism>
<evidence type="ECO:0000313" key="2">
    <source>
        <dbReference type="EMBL" id="KKR55701.1"/>
    </source>
</evidence>
<dbReference type="Proteomes" id="UP000034489">
    <property type="component" value="Unassembled WGS sequence"/>
</dbReference>
<accession>A0A0G0S0E4</accession>
<sequence length="141" mass="15048">MTSVMPMLRQRLKQQSACGSSGYLAITAAIILAAVLTVLALSLSFSSFFNSSDVQDSNLKESSYFLAEACGETALLKLSQNSNYSGNEIVSVASGTCKIFTLEASSSQKIIKTQASSSEAATNLKIIVQTPSLDIVSWEEY</sequence>
<keyword evidence="1" id="KW-0812">Transmembrane</keyword>
<reference evidence="2 3" key="1">
    <citation type="journal article" date="2015" name="Nature">
        <title>rRNA introns, odd ribosomes, and small enigmatic genomes across a large radiation of phyla.</title>
        <authorList>
            <person name="Brown C.T."/>
            <person name="Hug L.A."/>
            <person name="Thomas B.C."/>
            <person name="Sharon I."/>
            <person name="Castelle C.J."/>
            <person name="Singh A."/>
            <person name="Wilkins M.J."/>
            <person name="Williams K.H."/>
            <person name="Banfield J.F."/>
        </authorList>
    </citation>
    <scope>NUCLEOTIDE SEQUENCE [LARGE SCALE GENOMIC DNA]</scope>
</reference>
<keyword evidence="1" id="KW-0472">Membrane</keyword>
<evidence type="ECO:0000313" key="3">
    <source>
        <dbReference type="Proteomes" id="UP000034489"/>
    </source>
</evidence>
<keyword evidence="1" id="KW-1133">Transmembrane helix</keyword>
<evidence type="ECO:0000256" key="1">
    <source>
        <dbReference type="SAM" id="Phobius"/>
    </source>
</evidence>
<feature type="transmembrane region" description="Helical" evidence="1">
    <location>
        <begin position="21"/>
        <end position="45"/>
    </location>
</feature>
<gene>
    <name evidence="2" type="ORF">UT92_C0001G0044</name>
</gene>
<dbReference type="AlphaFoldDB" id="A0A0G0S0E4"/>
<comment type="caution">
    <text evidence="2">The sequence shown here is derived from an EMBL/GenBank/DDBJ whole genome shotgun (WGS) entry which is preliminary data.</text>
</comment>